<accession>A0A084XUL4</accession>
<dbReference type="AlphaFoldDB" id="A0A084XUL4"/>
<protein>
    <submittedName>
        <fullName evidence="2">Uncharacterized protein</fullName>
    </submittedName>
</protein>
<feature type="region of interest" description="Disordered" evidence="1">
    <location>
        <begin position="1"/>
        <end position="22"/>
    </location>
</feature>
<comment type="caution">
    <text evidence="2">The sequence shown here is derived from an EMBL/GenBank/DDBJ whole genome shotgun (WGS) entry which is preliminary data.</text>
</comment>
<dbReference type="RefSeq" id="WP_034930803.1">
    <property type="nucleotide sequence ID" value="NZ_JDSS02000049.1"/>
</dbReference>
<dbReference type="STRING" id="1457154.CAPSK01_004527"/>
<evidence type="ECO:0000313" key="2">
    <source>
        <dbReference type="EMBL" id="KFB66158.1"/>
    </source>
</evidence>
<dbReference type="Proteomes" id="UP000019812">
    <property type="component" value="Unassembled WGS sequence"/>
</dbReference>
<name>A0A084XUL4_9PROT</name>
<organism evidence="2 3">
    <name type="scientific">Candidatus Accumulibacter vicinus</name>
    <dbReference type="NCBI Taxonomy" id="2954382"/>
    <lineage>
        <taxon>Bacteria</taxon>
        <taxon>Pseudomonadati</taxon>
        <taxon>Pseudomonadota</taxon>
        <taxon>Betaproteobacteria</taxon>
        <taxon>Candidatus Accumulibacter</taxon>
    </lineage>
</organism>
<evidence type="ECO:0000256" key="1">
    <source>
        <dbReference type="SAM" id="MobiDB-lite"/>
    </source>
</evidence>
<dbReference type="EMBL" id="JDSS02000049">
    <property type="protein sequence ID" value="KFB66158.1"/>
    <property type="molecule type" value="Genomic_DNA"/>
</dbReference>
<proteinExistence type="predicted"/>
<reference evidence="2 3" key="1">
    <citation type="submission" date="2014-07" db="EMBL/GenBank/DDBJ databases">
        <title>Expanding our view of genomic diversity in Candidatus Accumulibacter clades.</title>
        <authorList>
            <person name="Skennerton C.T."/>
            <person name="Barr J.J."/>
            <person name="Slater F.R."/>
            <person name="Bond P.L."/>
            <person name="Tyson G.W."/>
        </authorList>
    </citation>
    <scope>NUCLEOTIDE SEQUENCE [LARGE SCALE GENOMIC DNA]</scope>
    <source>
        <strain evidence="3">SK-01</strain>
    </source>
</reference>
<evidence type="ECO:0000313" key="3">
    <source>
        <dbReference type="Proteomes" id="UP000019812"/>
    </source>
</evidence>
<sequence>MTSEAAGASKRHDDHSAVGSLVERPVRPAAEARWYCLDRDGVAMLCKDEADARAQVIENDDCWPRRAPHRAALLGDVSAADAHIPMARLIELETAEHERDILLADNAKLHREAYTWSKAAEAYAADAERFRWLAERTAATGLARWVHPFQFLAEAVDARRKADAIGAAPRVTTAAELRQQAKSDTSCVGAFARARPGKA</sequence>
<gene>
    <name evidence="2" type="ORF">CAPSK01_004527</name>
</gene>